<dbReference type="OrthoDB" id="8160844at2"/>
<gene>
    <name evidence="2" type="ORF">FIV36_29625</name>
    <name evidence="1" type="ORF">SAMN05216591_0680</name>
</gene>
<evidence type="ECO:0000313" key="1">
    <source>
        <dbReference type="EMBL" id="SDE70520.1"/>
    </source>
</evidence>
<reference evidence="1 3" key="1">
    <citation type="submission" date="2016-10" db="EMBL/GenBank/DDBJ databases">
        <authorList>
            <person name="Varghese N."/>
            <person name="Submissions S."/>
        </authorList>
    </citation>
    <scope>NUCLEOTIDE SEQUENCE [LARGE SCALE GENOMIC DNA]</scope>
    <source>
        <strain evidence="1 3">DSM 17835</strain>
    </source>
</reference>
<proteinExistence type="predicted"/>
<dbReference type="AlphaFoldDB" id="A0A5C5Q1U7"/>
<keyword evidence="3" id="KW-1185">Reference proteome</keyword>
<reference evidence="2 4" key="2">
    <citation type="submission" date="2019-06" db="EMBL/GenBank/DDBJ databases">
        <title>Pseudomonas bimorpha sp. nov. isolated from bovine raw milk and skim milk concentrate.</title>
        <authorList>
            <person name="Hofmann K."/>
            <person name="Huptas C."/>
            <person name="Doll E."/>
            <person name="Scherer S."/>
            <person name="Wenning M."/>
        </authorList>
    </citation>
    <scope>NUCLEOTIDE SEQUENCE [LARGE SCALE GENOMIC DNA]</scope>
    <source>
        <strain evidence="2 4">DSM 17835</strain>
    </source>
</reference>
<organism evidence="2 4">
    <name type="scientific">Pseudomonas extremaustralis</name>
    <dbReference type="NCBI Taxonomy" id="359110"/>
    <lineage>
        <taxon>Bacteria</taxon>
        <taxon>Pseudomonadati</taxon>
        <taxon>Pseudomonadota</taxon>
        <taxon>Gammaproteobacteria</taxon>
        <taxon>Pseudomonadales</taxon>
        <taxon>Pseudomonadaceae</taxon>
        <taxon>Pseudomonas</taxon>
    </lineage>
</organism>
<dbReference type="Proteomes" id="UP000182858">
    <property type="component" value="Chromosome I"/>
</dbReference>
<evidence type="ECO:0000313" key="4">
    <source>
        <dbReference type="Proteomes" id="UP000317951"/>
    </source>
</evidence>
<accession>A0A5C5Q1U7</accession>
<protein>
    <submittedName>
        <fullName evidence="2">Uncharacterized protein</fullName>
    </submittedName>
</protein>
<dbReference type="GeneID" id="78552205"/>
<dbReference type="RefSeq" id="WP_010567845.1">
    <property type="nucleotide sequence ID" value="NZ_LT629689.1"/>
</dbReference>
<dbReference type="EMBL" id="LT629689">
    <property type="protein sequence ID" value="SDE70520.1"/>
    <property type="molecule type" value="Genomic_DNA"/>
</dbReference>
<dbReference type="Proteomes" id="UP000317951">
    <property type="component" value="Unassembled WGS sequence"/>
</dbReference>
<name>A0A5C5Q1U7_9PSED</name>
<evidence type="ECO:0000313" key="3">
    <source>
        <dbReference type="Proteomes" id="UP000182858"/>
    </source>
</evidence>
<evidence type="ECO:0000313" key="2">
    <source>
        <dbReference type="EMBL" id="TWR98360.1"/>
    </source>
</evidence>
<dbReference type="EMBL" id="VFET01000045">
    <property type="protein sequence ID" value="TWR98360.1"/>
    <property type="molecule type" value="Genomic_DNA"/>
</dbReference>
<sequence length="199" mass="20988">MINLELIGFQELQDELSKELAALRSDKVVTVGIHEEAGDVESGDLTMAGLGAMLNFGATIKHPGGTSYGYASKAAADRDEVRFLKKGAGYMELGVTQPHNIDIPAREWLEPGVASATPEVLLTIQDGMDAGQSMDQILETVGVVAAGAVKVYMTDLKTPPNAASTIRKKGSSNPLIDKGALRQSVTHKVSIGPVTEGLE</sequence>